<keyword evidence="2" id="KW-1133">Transmembrane helix</keyword>
<feature type="signal peptide" evidence="3">
    <location>
        <begin position="1"/>
        <end position="27"/>
    </location>
</feature>
<feature type="compositionally biased region" description="Pro residues" evidence="1">
    <location>
        <begin position="318"/>
        <end position="333"/>
    </location>
</feature>
<name>A0A9P5ZXN9_PLEER</name>
<evidence type="ECO:0000256" key="1">
    <source>
        <dbReference type="SAM" id="MobiDB-lite"/>
    </source>
</evidence>
<sequence>MLFTERRTRLSVLFLVWSQLLLTPLAAIIKPLELGFTWDYNKQDESPPVTVTQQCETIHIKMDRGPQFASRPNPVSPYMLHVYASGYTVPFRIPLGNGPSFDWVVPFAPGTIYQGCMFDKNGLSGGCQDKYTVIRNFTNPNPTCQNVTLPPELGVEALDQKGDPLSNHGFIDQCSDVTVRPLSTNGTRPYTFFVAPSLRPPFQLVSDTLDPFTWTVDLLQPWALPFWISLVDGGKDSDNSRLMWAIGPQHGGGPGTNGCLAPDRILPQKVRATAVGAGVGALFGGLLFGILGAFLFWRFRLRDLESKNLPKKSELTPSPLPWTQFPPLPPAENPNPKWRTQPRFAPLSQIDNSAPQSNTDVDSGPIIEVPRNRTFVRHQDGGLIVANQSSPPSLGRTEIVDLPPEYMERGGGSSSTSGRNSTSPRPPSKS</sequence>
<evidence type="ECO:0000313" key="4">
    <source>
        <dbReference type="EMBL" id="KAF9496377.1"/>
    </source>
</evidence>
<evidence type="ECO:0000313" key="5">
    <source>
        <dbReference type="Proteomes" id="UP000807025"/>
    </source>
</evidence>
<feature type="compositionally biased region" description="Low complexity" evidence="1">
    <location>
        <begin position="414"/>
        <end position="423"/>
    </location>
</feature>
<feature type="transmembrane region" description="Helical" evidence="2">
    <location>
        <begin position="274"/>
        <end position="297"/>
    </location>
</feature>
<dbReference type="Proteomes" id="UP000807025">
    <property type="component" value="Unassembled WGS sequence"/>
</dbReference>
<dbReference type="AlphaFoldDB" id="A0A9P5ZXN9"/>
<protein>
    <submittedName>
        <fullName evidence="4">Uncharacterized protein</fullName>
    </submittedName>
</protein>
<evidence type="ECO:0000256" key="3">
    <source>
        <dbReference type="SAM" id="SignalP"/>
    </source>
</evidence>
<evidence type="ECO:0000256" key="2">
    <source>
        <dbReference type="SAM" id="Phobius"/>
    </source>
</evidence>
<proteinExistence type="predicted"/>
<feature type="compositionally biased region" description="Polar residues" evidence="1">
    <location>
        <begin position="349"/>
        <end position="361"/>
    </location>
</feature>
<organism evidence="4 5">
    <name type="scientific">Pleurotus eryngii</name>
    <name type="common">Boletus of the steppes</name>
    <dbReference type="NCBI Taxonomy" id="5323"/>
    <lineage>
        <taxon>Eukaryota</taxon>
        <taxon>Fungi</taxon>
        <taxon>Dikarya</taxon>
        <taxon>Basidiomycota</taxon>
        <taxon>Agaricomycotina</taxon>
        <taxon>Agaricomycetes</taxon>
        <taxon>Agaricomycetidae</taxon>
        <taxon>Agaricales</taxon>
        <taxon>Pleurotineae</taxon>
        <taxon>Pleurotaceae</taxon>
        <taxon>Pleurotus</taxon>
    </lineage>
</organism>
<dbReference type="OrthoDB" id="2563021at2759"/>
<accession>A0A9P5ZXN9</accession>
<keyword evidence="2" id="KW-0812">Transmembrane</keyword>
<keyword evidence="5" id="KW-1185">Reference proteome</keyword>
<keyword evidence="2" id="KW-0472">Membrane</keyword>
<feature type="region of interest" description="Disordered" evidence="1">
    <location>
        <begin position="310"/>
        <end position="430"/>
    </location>
</feature>
<gene>
    <name evidence="4" type="ORF">BDN71DRAFT_1505885</name>
</gene>
<comment type="caution">
    <text evidence="4">The sequence shown here is derived from an EMBL/GenBank/DDBJ whole genome shotgun (WGS) entry which is preliminary data.</text>
</comment>
<feature type="chain" id="PRO_5040462180" evidence="3">
    <location>
        <begin position="28"/>
        <end position="430"/>
    </location>
</feature>
<keyword evidence="3" id="KW-0732">Signal</keyword>
<reference evidence="4" key="1">
    <citation type="submission" date="2020-11" db="EMBL/GenBank/DDBJ databases">
        <authorList>
            <consortium name="DOE Joint Genome Institute"/>
            <person name="Ahrendt S."/>
            <person name="Riley R."/>
            <person name="Andreopoulos W."/>
            <person name="Labutti K."/>
            <person name="Pangilinan J."/>
            <person name="Ruiz-Duenas F.J."/>
            <person name="Barrasa J.M."/>
            <person name="Sanchez-Garcia M."/>
            <person name="Camarero S."/>
            <person name="Miyauchi S."/>
            <person name="Serrano A."/>
            <person name="Linde D."/>
            <person name="Babiker R."/>
            <person name="Drula E."/>
            <person name="Ayuso-Fernandez I."/>
            <person name="Pacheco R."/>
            <person name="Padilla G."/>
            <person name="Ferreira P."/>
            <person name="Barriuso J."/>
            <person name="Kellner H."/>
            <person name="Castanera R."/>
            <person name="Alfaro M."/>
            <person name="Ramirez L."/>
            <person name="Pisabarro A.G."/>
            <person name="Kuo A."/>
            <person name="Tritt A."/>
            <person name="Lipzen A."/>
            <person name="He G."/>
            <person name="Yan M."/>
            <person name="Ng V."/>
            <person name="Cullen D."/>
            <person name="Martin F."/>
            <person name="Rosso M.-N."/>
            <person name="Henrissat B."/>
            <person name="Hibbett D."/>
            <person name="Martinez A.T."/>
            <person name="Grigoriev I.V."/>
        </authorList>
    </citation>
    <scope>NUCLEOTIDE SEQUENCE</scope>
    <source>
        <strain evidence="4">ATCC 90797</strain>
    </source>
</reference>
<dbReference type="EMBL" id="MU154553">
    <property type="protein sequence ID" value="KAF9496377.1"/>
    <property type="molecule type" value="Genomic_DNA"/>
</dbReference>